<evidence type="ECO:0008006" key="5">
    <source>
        <dbReference type="Google" id="ProtNLM"/>
    </source>
</evidence>
<feature type="compositionally biased region" description="Acidic residues" evidence="1">
    <location>
        <begin position="311"/>
        <end position="322"/>
    </location>
</feature>
<protein>
    <recommendedName>
        <fullName evidence="5">Zinc-ribbon domain-containing protein</fullName>
    </recommendedName>
</protein>
<reference evidence="3 4" key="1">
    <citation type="journal article" date="2015" name="Genome Announc.">
        <title>Expanding the biotechnology potential of lactobacilli through comparative genomics of 213 strains and associated genera.</title>
        <authorList>
            <person name="Sun Z."/>
            <person name="Harris H.M."/>
            <person name="McCann A."/>
            <person name="Guo C."/>
            <person name="Argimon S."/>
            <person name="Zhang W."/>
            <person name="Yang X."/>
            <person name="Jeffery I.B."/>
            <person name="Cooney J.C."/>
            <person name="Kagawa T.F."/>
            <person name="Liu W."/>
            <person name="Song Y."/>
            <person name="Salvetti E."/>
            <person name="Wrobel A."/>
            <person name="Rasinkangas P."/>
            <person name="Parkhill J."/>
            <person name="Rea M.C."/>
            <person name="O'Sullivan O."/>
            <person name="Ritari J."/>
            <person name="Douillard F.P."/>
            <person name="Paul Ross R."/>
            <person name="Yang R."/>
            <person name="Briner A.E."/>
            <person name="Felis G.E."/>
            <person name="de Vos W.M."/>
            <person name="Barrangou R."/>
            <person name="Klaenhammer T.R."/>
            <person name="Caufield P.W."/>
            <person name="Cui Y."/>
            <person name="Zhang H."/>
            <person name="O'Toole P.W."/>
        </authorList>
    </citation>
    <scope>NUCLEOTIDE SEQUENCE [LARGE SCALE GENOMIC DNA]</scope>
    <source>
        <strain evidence="3 4">DSM 15836</strain>
    </source>
</reference>
<evidence type="ECO:0000313" key="4">
    <source>
        <dbReference type="Proteomes" id="UP000051217"/>
    </source>
</evidence>
<keyword evidence="4" id="KW-1185">Reference proteome</keyword>
<gene>
    <name evidence="3" type="ORF">FC65_GL000603</name>
</gene>
<sequence>MMSKQHKYCPNCGNELFGTEKFCGKCGFDVSSITKQNNSEKSNNEQARPKVNEPNENIQKEEHQDTSSVLSKPIKEQKNKQEVDNTKIESRSADRREKRISKIVWTIGILIALIGVGGLGIYMHSQNSHAATSNKVKKTQIKKASNTNKKPKSKNNVYSVKVSEIKIGGRRQGTDWIIKGTTKAPDNSTMVAILPKKNTVDLSGDAYTSNIATNTTDGEGEGVAEVHGGEFQIEITPDSSAYYGKNGDKNAVKDNQDIKVKIVAISNFDSKNGSVYSPLPENVLSRVNKKGKITILTTNHKQGEYYRNWGDDLDDSSSDDSLDTSSSDDNSDTDADDNYADNNISDDEEDDSATNSGATDDSATNNSFSQSENERKTVINNAQEAIAAAKKDDPGKDWKFDGMAGDDYKVTAMAKAPENGKILPYQEYIHPDGTIEK</sequence>
<feature type="compositionally biased region" description="Polar residues" evidence="1">
    <location>
        <begin position="34"/>
        <end position="46"/>
    </location>
</feature>
<evidence type="ECO:0000256" key="2">
    <source>
        <dbReference type="SAM" id="Phobius"/>
    </source>
</evidence>
<feature type="compositionally biased region" description="Acidic residues" evidence="1">
    <location>
        <begin position="329"/>
        <end position="352"/>
    </location>
</feature>
<feature type="transmembrane region" description="Helical" evidence="2">
    <location>
        <begin position="103"/>
        <end position="123"/>
    </location>
</feature>
<feature type="region of interest" description="Disordered" evidence="1">
    <location>
        <begin position="34"/>
        <end position="95"/>
    </location>
</feature>
<organism evidence="3 4">
    <name type="scientific">Ligilactobacillus acidipiscis DSM 15836</name>
    <dbReference type="NCBI Taxonomy" id="1423716"/>
    <lineage>
        <taxon>Bacteria</taxon>
        <taxon>Bacillati</taxon>
        <taxon>Bacillota</taxon>
        <taxon>Bacilli</taxon>
        <taxon>Lactobacillales</taxon>
        <taxon>Lactobacillaceae</taxon>
        <taxon>Ligilactobacillus</taxon>
    </lineage>
</organism>
<dbReference type="Proteomes" id="UP000051217">
    <property type="component" value="Unassembled WGS sequence"/>
</dbReference>
<proteinExistence type="predicted"/>
<comment type="caution">
    <text evidence="3">The sequence shown here is derived from an EMBL/GenBank/DDBJ whole genome shotgun (WGS) entry which is preliminary data.</text>
</comment>
<evidence type="ECO:0000256" key="1">
    <source>
        <dbReference type="SAM" id="MobiDB-lite"/>
    </source>
</evidence>
<keyword evidence="2" id="KW-0812">Transmembrane</keyword>
<feature type="compositionally biased region" description="Basic and acidic residues" evidence="1">
    <location>
        <begin position="47"/>
        <end position="65"/>
    </location>
</feature>
<name>A0ABR5PJB2_9LACO</name>
<feature type="compositionally biased region" description="Polar residues" evidence="1">
    <location>
        <begin position="354"/>
        <end position="371"/>
    </location>
</feature>
<accession>A0ABR5PJB2</accession>
<feature type="region of interest" description="Disordered" evidence="1">
    <location>
        <begin position="305"/>
        <end position="378"/>
    </location>
</feature>
<dbReference type="EMBL" id="AZFI01000160">
    <property type="protein sequence ID" value="KRM24597.1"/>
    <property type="molecule type" value="Genomic_DNA"/>
</dbReference>
<keyword evidence="2" id="KW-1133">Transmembrane helix</keyword>
<keyword evidence="2" id="KW-0472">Membrane</keyword>
<evidence type="ECO:0000313" key="3">
    <source>
        <dbReference type="EMBL" id="KRM24597.1"/>
    </source>
</evidence>
<feature type="compositionally biased region" description="Basic and acidic residues" evidence="1">
    <location>
        <begin position="73"/>
        <end position="95"/>
    </location>
</feature>